<feature type="domain" description="Rhodanese" evidence="1">
    <location>
        <begin position="29"/>
        <end position="126"/>
    </location>
</feature>
<dbReference type="OrthoDB" id="9807812at2"/>
<dbReference type="PANTHER" id="PTHR44086:SF13">
    <property type="entry name" value="THIOSULFATE SULFURTRANSFERASE PSPE"/>
    <property type="match status" value="1"/>
</dbReference>
<evidence type="ECO:0000259" key="1">
    <source>
        <dbReference type="PROSITE" id="PS50206"/>
    </source>
</evidence>
<proteinExistence type="predicted"/>
<dbReference type="EMBL" id="CP032125">
    <property type="protein sequence ID" value="AXX98550.1"/>
    <property type="molecule type" value="Genomic_DNA"/>
</dbReference>
<dbReference type="InterPro" id="IPR001763">
    <property type="entry name" value="Rhodanese-like_dom"/>
</dbReference>
<dbReference type="KEGG" id="pamo:BAR1_11835"/>
<evidence type="ECO:0000313" key="2">
    <source>
        <dbReference type="EMBL" id="AXX98550.1"/>
    </source>
</evidence>
<dbReference type="InterPro" id="IPR036873">
    <property type="entry name" value="Rhodanese-like_dom_sf"/>
</dbReference>
<dbReference type="PANTHER" id="PTHR44086">
    <property type="entry name" value="THIOSULFATE SULFURTRANSFERASE RDL2, MITOCHONDRIAL-RELATED"/>
    <property type="match status" value="1"/>
</dbReference>
<dbReference type="Proteomes" id="UP000261704">
    <property type="component" value="Chromosome"/>
</dbReference>
<dbReference type="PROSITE" id="PS50206">
    <property type="entry name" value="RHODANESE_3"/>
    <property type="match status" value="1"/>
</dbReference>
<keyword evidence="3" id="KW-1185">Reference proteome</keyword>
<reference evidence="2 3" key="1">
    <citation type="submission" date="2018-09" db="EMBL/GenBank/DDBJ databases">
        <title>Profundibacter amoris BAR1 gen. nov., sp. nov., a new member of the Roseobacter clade isolated at Lokis Castle Vent Field on the Arctic Mid-Oceanic Ridge.</title>
        <authorList>
            <person name="Le Moine Bauer S."/>
            <person name="Sjoeberg A.G."/>
            <person name="L'Haridon S."/>
            <person name="Stokke R."/>
            <person name="Roalkvam I."/>
            <person name="Steen I.H."/>
            <person name="Dahle H."/>
        </authorList>
    </citation>
    <scope>NUCLEOTIDE SEQUENCE [LARGE SCALE GENOMIC DNA]</scope>
    <source>
        <strain evidence="2 3">BAR1</strain>
    </source>
</reference>
<evidence type="ECO:0000313" key="3">
    <source>
        <dbReference type="Proteomes" id="UP000261704"/>
    </source>
</evidence>
<sequence>MKKTAQQLIDEANAIVDQITPTDANALLGKEGVLFVDLRDIRELWREGTIPGAMSAPRGMLEFWVDPECKYHRKAFDDAEKLVLFCASAWRSALATRALQEMGMDNVCHLKGGFTAWRDSGLEIAPVKNPYLQG</sequence>
<organism evidence="2 3">
    <name type="scientific">Profundibacter amoris</name>
    <dbReference type="NCBI Taxonomy" id="2171755"/>
    <lineage>
        <taxon>Bacteria</taxon>
        <taxon>Pseudomonadati</taxon>
        <taxon>Pseudomonadota</taxon>
        <taxon>Alphaproteobacteria</taxon>
        <taxon>Rhodobacterales</taxon>
        <taxon>Paracoccaceae</taxon>
        <taxon>Profundibacter</taxon>
    </lineage>
</organism>
<dbReference type="GO" id="GO:0004792">
    <property type="term" value="F:thiosulfate-cyanide sulfurtransferase activity"/>
    <property type="evidence" value="ECO:0007669"/>
    <property type="project" value="TreeGrafter"/>
</dbReference>
<name>A0A347UI72_9RHOB</name>
<accession>A0A347UI72</accession>
<gene>
    <name evidence="2" type="ORF">BAR1_11835</name>
</gene>
<dbReference type="Gene3D" id="3.40.250.10">
    <property type="entry name" value="Rhodanese-like domain"/>
    <property type="match status" value="1"/>
</dbReference>
<dbReference type="Pfam" id="PF00581">
    <property type="entry name" value="Rhodanese"/>
    <property type="match status" value="1"/>
</dbReference>
<dbReference type="SMART" id="SM00450">
    <property type="entry name" value="RHOD"/>
    <property type="match status" value="1"/>
</dbReference>
<dbReference type="CDD" id="cd01447">
    <property type="entry name" value="Polysulfide_ST"/>
    <property type="match status" value="1"/>
</dbReference>
<dbReference type="SUPFAM" id="SSF52821">
    <property type="entry name" value="Rhodanese/Cell cycle control phosphatase"/>
    <property type="match status" value="1"/>
</dbReference>
<dbReference type="RefSeq" id="WP_118943205.1">
    <property type="nucleotide sequence ID" value="NZ_CP032125.1"/>
</dbReference>
<dbReference type="AlphaFoldDB" id="A0A347UI72"/>
<protein>
    <submittedName>
        <fullName evidence="2">Rhodanese-like domain-containing protein</fullName>
    </submittedName>
</protein>